<dbReference type="Pfam" id="PF14537">
    <property type="entry name" value="Cytochrom_c3_2"/>
    <property type="match status" value="1"/>
</dbReference>
<evidence type="ECO:0000256" key="1">
    <source>
        <dbReference type="ARBA" id="ARBA00001926"/>
    </source>
</evidence>
<comment type="subcellular location">
    <subcellularLocation>
        <location evidence="2">Cell envelope</location>
    </subcellularLocation>
</comment>
<dbReference type="SUPFAM" id="SSF48695">
    <property type="entry name" value="Multiheme cytochromes"/>
    <property type="match status" value="1"/>
</dbReference>
<evidence type="ECO:0000256" key="8">
    <source>
        <dbReference type="SAM" id="SignalP"/>
    </source>
</evidence>
<keyword evidence="3" id="KW-0813">Transport</keyword>
<keyword evidence="6" id="KW-0249">Electron transport</keyword>
<protein>
    <submittedName>
        <fullName evidence="10">Cytochrome c</fullName>
    </submittedName>
</protein>
<evidence type="ECO:0000256" key="6">
    <source>
        <dbReference type="ARBA" id="ARBA00022982"/>
    </source>
</evidence>
<evidence type="ECO:0000313" key="11">
    <source>
        <dbReference type="Proteomes" id="UP000271003"/>
    </source>
</evidence>
<dbReference type="KEGG" id="sutt:SUTMEG_16880"/>
<evidence type="ECO:0000259" key="9">
    <source>
        <dbReference type="Pfam" id="PF14537"/>
    </source>
</evidence>
<keyword evidence="8" id="KW-0732">Signal</keyword>
<name>A0A2Z6IDW2_9BURK</name>
<feature type="domain" description="Tetrahaem cytochrome" evidence="9">
    <location>
        <begin position="31"/>
        <end position="111"/>
    </location>
</feature>
<comment type="cofactor">
    <cofactor evidence="1">
        <name>heme c</name>
        <dbReference type="ChEBI" id="CHEBI:61717"/>
    </cofactor>
</comment>
<evidence type="ECO:0000256" key="5">
    <source>
        <dbReference type="ARBA" id="ARBA00022723"/>
    </source>
</evidence>
<organism evidence="10 11">
    <name type="scientific">Sutterella megalosphaeroides</name>
    <dbReference type="NCBI Taxonomy" id="2494234"/>
    <lineage>
        <taxon>Bacteria</taxon>
        <taxon>Pseudomonadati</taxon>
        <taxon>Pseudomonadota</taxon>
        <taxon>Betaproteobacteria</taxon>
        <taxon>Burkholderiales</taxon>
        <taxon>Sutterellaceae</taxon>
        <taxon>Sutterella</taxon>
    </lineage>
</organism>
<keyword evidence="7" id="KW-0408">Iron</keyword>
<feature type="signal peptide" evidence="8">
    <location>
        <begin position="1"/>
        <end position="24"/>
    </location>
</feature>
<dbReference type="EMBL" id="AP018786">
    <property type="protein sequence ID" value="BBF23797.1"/>
    <property type="molecule type" value="Genomic_DNA"/>
</dbReference>
<dbReference type="Gene3D" id="1.10.1130.10">
    <property type="entry name" value="Flavocytochrome C3, Chain A"/>
    <property type="match status" value="1"/>
</dbReference>
<evidence type="ECO:0000313" key="10">
    <source>
        <dbReference type="EMBL" id="BBF23797.1"/>
    </source>
</evidence>
<sequence>MKIQTLFAGAFSAALMFGSLGASAVEVPAYHRNAKLECASCHTPEVAREGRTPSKTECVACHNEDALVKKSAERLGARNPHESIHFHRDMPCEDCHRQHKAPVNQCTEMCHVFPEMKFPANS</sequence>
<dbReference type="InterPro" id="IPR036280">
    <property type="entry name" value="Multihaem_cyt_sf"/>
</dbReference>
<keyword evidence="4" id="KW-0349">Heme</keyword>
<reference evidence="10 11" key="1">
    <citation type="journal article" date="2018" name="Int. J. Syst. Evol. Microbiol.">
        <title>Mesosutterella multiformis gen. nov., sp. nov., a member of the family Sutterellaceae and Sutterella megalosphaeroides sp. nov., isolated from human faeces.</title>
        <authorList>
            <person name="Sakamoto M."/>
            <person name="Ikeyama N."/>
            <person name="Kunihiro T."/>
            <person name="Iino T."/>
            <person name="Yuki M."/>
            <person name="Ohkuma M."/>
        </authorList>
    </citation>
    <scope>NUCLEOTIDE SEQUENCE [LARGE SCALE GENOMIC DNA]</scope>
    <source>
        <strain evidence="10 11">6FBBBH3</strain>
    </source>
</reference>
<keyword evidence="11" id="KW-1185">Reference proteome</keyword>
<evidence type="ECO:0000256" key="2">
    <source>
        <dbReference type="ARBA" id="ARBA00004196"/>
    </source>
</evidence>
<evidence type="ECO:0000256" key="7">
    <source>
        <dbReference type="ARBA" id="ARBA00023004"/>
    </source>
</evidence>
<evidence type="ECO:0000256" key="3">
    <source>
        <dbReference type="ARBA" id="ARBA00022448"/>
    </source>
</evidence>
<dbReference type="OrthoDB" id="7387371at2"/>
<dbReference type="InterPro" id="IPR012286">
    <property type="entry name" value="Tetrahaem_cytochrome"/>
</dbReference>
<dbReference type="Proteomes" id="UP000271003">
    <property type="component" value="Chromosome"/>
</dbReference>
<proteinExistence type="predicted"/>
<dbReference type="AlphaFoldDB" id="A0A2Z6IDW2"/>
<accession>A0A2Z6IDW2</accession>
<feature type="chain" id="PRO_5016358951" evidence="8">
    <location>
        <begin position="25"/>
        <end position="122"/>
    </location>
</feature>
<keyword evidence="5" id="KW-0479">Metal-binding</keyword>
<evidence type="ECO:0000256" key="4">
    <source>
        <dbReference type="ARBA" id="ARBA00022617"/>
    </source>
</evidence>
<dbReference type="RefSeq" id="WP_120177364.1">
    <property type="nucleotide sequence ID" value="NZ_AP018786.1"/>
</dbReference>
<dbReference type="GO" id="GO:0030313">
    <property type="term" value="C:cell envelope"/>
    <property type="evidence" value="ECO:0007669"/>
    <property type="project" value="UniProtKB-SubCell"/>
</dbReference>
<dbReference type="GO" id="GO:0046872">
    <property type="term" value="F:metal ion binding"/>
    <property type="evidence" value="ECO:0007669"/>
    <property type="project" value="UniProtKB-KW"/>
</dbReference>
<gene>
    <name evidence="10" type="ORF">SUTMEG_16880</name>
</gene>